<dbReference type="GO" id="GO:0005886">
    <property type="term" value="C:plasma membrane"/>
    <property type="evidence" value="ECO:0007669"/>
    <property type="project" value="UniProtKB-UniRule"/>
</dbReference>
<dbReference type="InterPro" id="IPR006675">
    <property type="entry name" value="HDIG_dom"/>
</dbReference>
<dbReference type="HAMAP" id="MF_00335">
    <property type="entry name" value="RNase_Y"/>
    <property type="match status" value="1"/>
</dbReference>
<dbReference type="SMART" id="SM00322">
    <property type="entry name" value="KH"/>
    <property type="match status" value="1"/>
</dbReference>
<evidence type="ECO:0000313" key="9">
    <source>
        <dbReference type="EMBL" id="PIR70299.1"/>
    </source>
</evidence>
<dbReference type="InterPro" id="IPR017705">
    <property type="entry name" value="Ribonuclease_Y"/>
</dbReference>
<evidence type="ECO:0000259" key="8">
    <source>
        <dbReference type="PROSITE" id="PS51831"/>
    </source>
</evidence>
<protein>
    <recommendedName>
        <fullName evidence="5 6">Ribonuclease Y</fullName>
        <shortName evidence="5">RNase Y</shortName>
        <ecNumber evidence="5 6">3.1.-.-</ecNumber>
    </recommendedName>
</protein>
<comment type="caution">
    <text evidence="9">The sequence shown here is derived from an EMBL/GenBank/DDBJ whole genome shotgun (WGS) entry which is preliminary data.</text>
</comment>
<dbReference type="GO" id="GO:0003723">
    <property type="term" value="F:RNA binding"/>
    <property type="evidence" value="ECO:0007669"/>
    <property type="project" value="UniProtKB-UniRule"/>
</dbReference>
<dbReference type="EMBL" id="PFCN01000028">
    <property type="protein sequence ID" value="PIR70299.1"/>
    <property type="molecule type" value="Genomic_DNA"/>
</dbReference>
<proteinExistence type="inferred from homology"/>
<keyword evidence="7" id="KW-0175">Coiled coil</keyword>
<feature type="coiled-coil region" evidence="7">
    <location>
        <begin position="41"/>
        <end position="135"/>
    </location>
</feature>
<evidence type="ECO:0000256" key="6">
    <source>
        <dbReference type="NCBIfam" id="TIGR03319"/>
    </source>
</evidence>
<evidence type="ECO:0000256" key="7">
    <source>
        <dbReference type="SAM" id="Coils"/>
    </source>
</evidence>
<gene>
    <name evidence="5 9" type="primary">rny</name>
    <name evidence="9" type="ORF">COU46_02310</name>
</gene>
<dbReference type="SUPFAM" id="SSF109604">
    <property type="entry name" value="HD-domain/PDEase-like"/>
    <property type="match status" value="1"/>
</dbReference>
<evidence type="ECO:0000256" key="3">
    <source>
        <dbReference type="ARBA" id="ARBA00022801"/>
    </source>
</evidence>
<dbReference type="Gene3D" id="1.10.3210.10">
    <property type="entry name" value="Hypothetical protein af1432"/>
    <property type="match status" value="1"/>
</dbReference>
<evidence type="ECO:0000256" key="5">
    <source>
        <dbReference type="HAMAP-Rule" id="MF_00335"/>
    </source>
</evidence>
<dbReference type="CDD" id="cd22431">
    <property type="entry name" value="KH-I_RNaseY"/>
    <property type="match status" value="1"/>
</dbReference>
<dbReference type="InterPro" id="IPR003607">
    <property type="entry name" value="HD/PDEase_dom"/>
</dbReference>
<dbReference type="GO" id="GO:0004521">
    <property type="term" value="F:RNA endonuclease activity"/>
    <property type="evidence" value="ECO:0007669"/>
    <property type="project" value="UniProtKB-UniRule"/>
</dbReference>
<dbReference type="InterPro" id="IPR004087">
    <property type="entry name" value="KH_dom"/>
</dbReference>
<dbReference type="SUPFAM" id="SSF54791">
    <property type="entry name" value="Eukaryotic type KH-domain (KH-domain type I)"/>
    <property type="match status" value="1"/>
</dbReference>
<dbReference type="GO" id="GO:0006402">
    <property type="term" value="P:mRNA catabolic process"/>
    <property type="evidence" value="ECO:0007669"/>
    <property type="project" value="UniProtKB-UniRule"/>
</dbReference>
<name>A0A2H0TFG3_9BACT</name>
<evidence type="ECO:0000313" key="10">
    <source>
        <dbReference type="Proteomes" id="UP000229383"/>
    </source>
</evidence>
<keyword evidence="1 5" id="KW-0540">Nuclease</keyword>
<dbReference type="SMART" id="SM00471">
    <property type="entry name" value="HDc"/>
    <property type="match status" value="1"/>
</dbReference>
<dbReference type="EC" id="3.1.-.-" evidence="5 6"/>
<evidence type="ECO:0000256" key="4">
    <source>
        <dbReference type="ARBA" id="ARBA00022884"/>
    </source>
</evidence>
<feature type="domain" description="HD" evidence="8">
    <location>
        <begin position="325"/>
        <end position="418"/>
    </location>
</feature>
<dbReference type="InterPro" id="IPR022711">
    <property type="entry name" value="RNase_Y_N"/>
</dbReference>
<comment type="function">
    <text evidence="5">Endoribonuclease that initiates mRNA decay.</text>
</comment>
<dbReference type="PROSITE" id="PS51831">
    <property type="entry name" value="HD"/>
    <property type="match status" value="1"/>
</dbReference>
<accession>A0A2H0TFG3</accession>
<dbReference type="InterPro" id="IPR004088">
    <property type="entry name" value="KH_dom_type_1"/>
</dbReference>
<keyword evidence="3 5" id="KW-0378">Hydrolase</keyword>
<dbReference type="PANTHER" id="PTHR12826:SF15">
    <property type="entry name" value="RIBONUCLEASE Y"/>
    <property type="match status" value="1"/>
</dbReference>
<dbReference type="NCBIfam" id="TIGR03319">
    <property type="entry name" value="RNase_Y"/>
    <property type="match status" value="1"/>
</dbReference>
<dbReference type="NCBIfam" id="TIGR00277">
    <property type="entry name" value="HDIG"/>
    <property type="match status" value="1"/>
</dbReference>
<comment type="similarity">
    <text evidence="5">Belongs to the RNase Y family.</text>
</comment>
<reference evidence="10" key="1">
    <citation type="submission" date="2017-09" db="EMBL/GenBank/DDBJ databases">
        <title>Depth-based differentiation of microbial function through sediment-hosted aquifers and enrichment of novel symbionts in the deep terrestrial subsurface.</title>
        <authorList>
            <person name="Probst A.J."/>
            <person name="Ladd B."/>
            <person name="Jarett J.K."/>
            <person name="Geller-Mcgrath D.E."/>
            <person name="Sieber C.M.K."/>
            <person name="Emerson J.B."/>
            <person name="Anantharaman K."/>
            <person name="Thomas B.C."/>
            <person name="Malmstrom R."/>
            <person name="Stieglmeier M."/>
            <person name="Klingl A."/>
            <person name="Woyke T."/>
            <person name="Ryan C.M."/>
            <person name="Banfield J.F."/>
        </authorList>
    </citation>
    <scope>NUCLEOTIDE SEQUENCE [LARGE SCALE GENOMIC DNA]</scope>
</reference>
<keyword evidence="4 5" id="KW-0694">RNA-binding</keyword>
<dbReference type="Pfam" id="PF12072">
    <property type="entry name" value="RNase_Y_N"/>
    <property type="match status" value="1"/>
</dbReference>
<evidence type="ECO:0000256" key="1">
    <source>
        <dbReference type="ARBA" id="ARBA00022722"/>
    </source>
</evidence>
<organism evidence="9 10">
    <name type="scientific">Candidatus Niyogibacteria bacterium CG10_big_fil_rev_8_21_14_0_10_42_19</name>
    <dbReference type="NCBI Taxonomy" id="1974725"/>
    <lineage>
        <taxon>Bacteria</taxon>
        <taxon>Candidatus Niyogiibacteriota</taxon>
    </lineage>
</organism>
<dbReference type="Proteomes" id="UP000229383">
    <property type="component" value="Unassembled WGS sequence"/>
</dbReference>
<keyword evidence="2 5" id="KW-0255">Endonuclease</keyword>
<dbReference type="CDD" id="cd00077">
    <property type="entry name" value="HDc"/>
    <property type="match status" value="1"/>
</dbReference>
<dbReference type="PANTHER" id="PTHR12826">
    <property type="entry name" value="RIBONUCLEASE Y"/>
    <property type="match status" value="1"/>
</dbReference>
<dbReference type="GO" id="GO:0016787">
    <property type="term" value="F:hydrolase activity"/>
    <property type="evidence" value="ECO:0007669"/>
    <property type="project" value="UniProtKB-KW"/>
</dbReference>
<evidence type="ECO:0000256" key="2">
    <source>
        <dbReference type="ARBA" id="ARBA00022759"/>
    </source>
</evidence>
<dbReference type="AlphaFoldDB" id="A0A2H0TFG3"/>
<dbReference type="Pfam" id="PF01966">
    <property type="entry name" value="HD"/>
    <property type="match status" value="1"/>
</dbReference>
<dbReference type="InterPro" id="IPR006674">
    <property type="entry name" value="HD_domain"/>
</dbReference>
<dbReference type="InterPro" id="IPR036612">
    <property type="entry name" value="KH_dom_type_1_sf"/>
</dbReference>
<dbReference type="Pfam" id="PF00013">
    <property type="entry name" value="KH_1"/>
    <property type="match status" value="1"/>
</dbReference>
<sequence>MNLITLFVVGAVLLLVGAVIGYLLRHVVALQRKNSIELKLKKLLLDAKTEAQKVLEEAKKKSETVIEDSRKETRQKERDLRSLEDRIIKKEETVERRQTAVERDVLTIEKRSKELKLKQEELEKFEEKKMGELEKITGLSENEAREMLIASIEKKYENDLVQRMQKMELYGAEKMEARARDIISTVIQRLASSGVSEITTTNVVIPSEDIKGKIIGKEGRNIRAFERAAGVEVIVDETPGSVIISSFDPVRRQIAKIALENLLIDGRIQPARIEEMVDKAKMEVERMIKEAGEAAVYEVGVFDIDQRLMTLLGRLRFRTSYGQNVLQHSIEMSHLAGMLASELGADVQISKKAALLHDIGKAVDHEIQGTHVEIGRRILQKFGVDENVIKAMQAHHGDYPYESIESIIVQTADSISGGRPGARRDTVENYLKRLEELERIATAFEGIEKAYAIQAGREIRIFVTPDKISEAESKLLARKIADRIEEELKYPGEIKVHLIRETRVVEYAR</sequence>
<dbReference type="PROSITE" id="PS50084">
    <property type="entry name" value="KH_TYPE_1"/>
    <property type="match status" value="1"/>
</dbReference>